<evidence type="ECO:0000256" key="4">
    <source>
        <dbReference type="ARBA" id="ARBA00022737"/>
    </source>
</evidence>
<evidence type="ECO:0000313" key="9">
    <source>
        <dbReference type="EMBL" id="PIW17031.1"/>
    </source>
</evidence>
<gene>
    <name evidence="7 9" type="primary">lpxD</name>
    <name evidence="9" type="ORF">COW36_10335</name>
</gene>
<dbReference type="PANTHER" id="PTHR43378">
    <property type="entry name" value="UDP-3-O-ACYLGLUCOSAMINE N-ACYLTRANSFERASE"/>
    <property type="match status" value="1"/>
</dbReference>
<dbReference type="NCBIfam" id="TIGR01853">
    <property type="entry name" value="lipid_A_lpxD"/>
    <property type="match status" value="1"/>
</dbReference>
<keyword evidence="4 7" id="KW-0677">Repeat</keyword>
<dbReference type="HAMAP" id="MF_00523">
    <property type="entry name" value="LpxD"/>
    <property type="match status" value="1"/>
</dbReference>
<protein>
    <recommendedName>
        <fullName evidence="7">UDP-3-O-acylglucosamine N-acyltransferase</fullName>
        <ecNumber evidence="7">2.3.1.191</ecNumber>
    </recommendedName>
</protein>
<accession>A0A2M7G546</accession>
<reference evidence="9 10" key="1">
    <citation type="submission" date="2017-09" db="EMBL/GenBank/DDBJ databases">
        <title>Depth-based differentiation of microbial function through sediment-hosted aquifers and enrichment of novel symbionts in the deep terrestrial subsurface.</title>
        <authorList>
            <person name="Probst A.J."/>
            <person name="Ladd B."/>
            <person name="Jarett J.K."/>
            <person name="Geller-Mcgrath D.E."/>
            <person name="Sieber C.M."/>
            <person name="Emerson J.B."/>
            <person name="Anantharaman K."/>
            <person name="Thomas B.C."/>
            <person name="Malmstrom R."/>
            <person name="Stieglmeier M."/>
            <person name="Klingl A."/>
            <person name="Woyke T."/>
            <person name="Ryan C.M."/>
            <person name="Banfield J.F."/>
        </authorList>
    </citation>
    <scope>NUCLEOTIDE SEQUENCE [LARGE SCALE GENOMIC DNA]</scope>
    <source>
        <strain evidence="9">CG17_big_fil_post_rev_8_21_14_2_50_48_46</strain>
    </source>
</reference>
<comment type="pathway">
    <text evidence="7">Bacterial outer membrane biogenesis; LPS lipid A biosynthesis.</text>
</comment>
<comment type="subunit">
    <text evidence="7">Homotrimer.</text>
</comment>
<dbReference type="GO" id="GO:0016020">
    <property type="term" value="C:membrane"/>
    <property type="evidence" value="ECO:0007669"/>
    <property type="project" value="GOC"/>
</dbReference>
<evidence type="ECO:0000256" key="1">
    <source>
        <dbReference type="ARBA" id="ARBA00022516"/>
    </source>
</evidence>
<keyword evidence="2 7" id="KW-0441">Lipid A biosynthesis</keyword>
<dbReference type="GO" id="GO:0016410">
    <property type="term" value="F:N-acyltransferase activity"/>
    <property type="evidence" value="ECO:0007669"/>
    <property type="project" value="InterPro"/>
</dbReference>
<evidence type="ECO:0000256" key="3">
    <source>
        <dbReference type="ARBA" id="ARBA00022679"/>
    </source>
</evidence>
<evidence type="ECO:0000256" key="2">
    <source>
        <dbReference type="ARBA" id="ARBA00022556"/>
    </source>
</evidence>
<evidence type="ECO:0000259" key="8">
    <source>
        <dbReference type="Pfam" id="PF04613"/>
    </source>
</evidence>
<dbReference type="InterPro" id="IPR007691">
    <property type="entry name" value="LpxD"/>
</dbReference>
<keyword evidence="3 7" id="KW-0808">Transferase</keyword>
<dbReference type="InterPro" id="IPR001451">
    <property type="entry name" value="Hexapep"/>
</dbReference>
<dbReference type="Gene3D" id="2.160.10.10">
    <property type="entry name" value="Hexapeptide repeat proteins"/>
    <property type="match status" value="1"/>
</dbReference>
<proteinExistence type="inferred from homology"/>
<evidence type="ECO:0000256" key="7">
    <source>
        <dbReference type="HAMAP-Rule" id="MF_00523"/>
    </source>
</evidence>
<evidence type="ECO:0000256" key="6">
    <source>
        <dbReference type="ARBA" id="ARBA00023315"/>
    </source>
</evidence>
<evidence type="ECO:0000313" key="10">
    <source>
        <dbReference type="Proteomes" id="UP000231019"/>
    </source>
</evidence>
<comment type="function">
    <text evidence="7">Catalyzes the N-acylation of UDP-3-O-acylglucosamine using 3-hydroxyacyl-ACP as the acyl donor. Is involved in the biosynthesis of lipid A, a phosphorylated glycolipid that anchors the lipopolysaccharide to the outer membrane of the cell.</text>
</comment>
<feature type="domain" description="UDP-3-O-[3-hydroxymyristoyl] glucosamine N-acyltransferase non-repeat region" evidence="8">
    <location>
        <begin position="23"/>
        <end position="89"/>
    </location>
</feature>
<dbReference type="Gene3D" id="3.40.1390.10">
    <property type="entry name" value="MurE/MurF, N-terminal domain"/>
    <property type="match status" value="1"/>
</dbReference>
<keyword evidence="6 7" id="KW-0012">Acyltransferase</keyword>
<name>A0A2M7G546_9BACT</name>
<evidence type="ECO:0000256" key="5">
    <source>
        <dbReference type="ARBA" id="ARBA00023098"/>
    </source>
</evidence>
<dbReference type="InterPro" id="IPR020573">
    <property type="entry name" value="UDP_GlcNAc_AcTrfase_non-rep"/>
</dbReference>
<dbReference type="GO" id="GO:0009245">
    <property type="term" value="P:lipid A biosynthetic process"/>
    <property type="evidence" value="ECO:0007669"/>
    <property type="project" value="UniProtKB-UniRule"/>
</dbReference>
<keyword evidence="5 7" id="KW-0443">Lipid metabolism</keyword>
<dbReference type="EC" id="2.3.1.191" evidence="7"/>
<dbReference type="CDD" id="cd03352">
    <property type="entry name" value="LbH_LpxD"/>
    <property type="match status" value="1"/>
</dbReference>
<dbReference type="UniPathway" id="UPA00973"/>
<dbReference type="NCBIfam" id="NF002060">
    <property type="entry name" value="PRK00892.1"/>
    <property type="match status" value="1"/>
</dbReference>
<comment type="catalytic activity">
    <reaction evidence="7">
        <text>a UDP-3-O-[(3R)-3-hydroxyacyl]-alpha-D-glucosamine + a (3R)-hydroxyacyl-[ACP] = a UDP-2-N,3-O-bis[(3R)-3-hydroxyacyl]-alpha-D-glucosamine + holo-[ACP] + H(+)</text>
        <dbReference type="Rhea" id="RHEA:53836"/>
        <dbReference type="Rhea" id="RHEA-COMP:9685"/>
        <dbReference type="Rhea" id="RHEA-COMP:9945"/>
        <dbReference type="ChEBI" id="CHEBI:15378"/>
        <dbReference type="ChEBI" id="CHEBI:64479"/>
        <dbReference type="ChEBI" id="CHEBI:78827"/>
        <dbReference type="ChEBI" id="CHEBI:137740"/>
        <dbReference type="ChEBI" id="CHEBI:137748"/>
        <dbReference type="EC" id="2.3.1.191"/>
    </reaction>
</comment>
<dbReference type="EMBL" id="PFFQ01000031">
    <property type="protein sequence ID" value="PIW17031.1"/>
    <property type="molecule type" value="Genomic_DNA"/>
</dbReference>
<dbReference type="PANTHER" id="PTHR43378:SF2">
    <property type="entry name" value="UDP-3-O-ACYLGLUCOSAMINE N-ACYLTRANSFERASE 1, MITOCHONDRIAL-RELATED"/>
    <property type="match status" value="1"/>
</dbReference>
<dbReference type="InterPro" id="IPR011004">
    <property type="entry name" value="Trimer_LpxA-like_sf"/>
</dbReference>
<dbReference type="GO" id="GO:0103118">
    <property type="term" value="F:UDP-3-O-[(3R)-3-hydroxyacyl]-glucosamine N-acyltransferase activity"/>
    <property type="evidence" value="ECO:0007669"/>
    <property type="project" value="UniProtKB-EC"/>
</dbReference>
<comment type="caution">
    <text evidence="9">The sequence shown here is derived from an EMBL/GenBank/DDBJ whole genome shotgun (WGS) entry which is preliminary data.</text>
</comment>
<dbReference type="SUPFAM" id="SSF51161">
    <property type="entry name" value="Trimeric LpxA-like enzymes"/>
    <property type="match status" value="1"/>
</dbReference>
<dbReference type="AlphaFoldDB" id="A0A2M7G546"/>
<sequence length="336" mass="35766">MPHRLDVLARLTGADLAGDPSWEIARISTPEEALREDLVFLLDARWAEAVQASAAQTVLLSPELKTEDLKDKYCLIVPEVREALASLLAFFHAPAPPQPGIHPTAILGKACKIAPSAQIGPYCVLGDSVEIGENTVLSAHVSLGSQVRIGAQCRLYPQVTLYDQVSLGDQVIIHSGSVIGSDGYGFYFKDGQHHKIPQTGGVEIGDRVEIGAQVSIDRGTVGQTRIGTGTKIDNLVQIGHNVQIGRHCLLVAQVGISGSTVLGDFVTLAGQTGVAGHLEIGSGVIAAGKSGITQDIPAGLKISGFPAQEHRQELKQQALLRRLPELFKRLRNLNAQ</sequence>
<feature type="active site" description="Proton acceptor" evidence="7">
    <location>
        <position position="240"/>
    </location>
</feature>
<comment type="similarity">
    <text evidence="7">Belongs to the transferase hexapeptide repeat family. LpxD subfamily.</text>
</comment>
<dbReference type="Pfam" id="PF00132">
    <property type="entry name" value="Hexapep"/>
    <property type="match status" value="2"/>
</dbReference>
<organism evidence="9 10">
    <name type="scientific">bacterium (Candidatus Blackallbacteria) CG17_big_fil_post_rev_8_21_14_2_50_48_46</name>
    <dbReference type="NCBI Taxonomy" id="2014261"/>
    <lineage>
        <taxon>Bacteria</taxon>
        <taxon>Candidatus Blackallbacteria</taxon>
    </lineage>
</organism>
<keyword evidence="1 7" id="KW-0444">Lipid biosynthesis</keyword>
<dbReference type="Proteomes" id="UP000231019">
    <property type="component" value="Unassembled WGS sequence"/>
</dbReference>
<dbReference type="Pfam" id="PF04613">
    <property type="entry name" value="LpxD"/>
    <property type="match status" value="1"/>
</dbReference>